<evidence type="ECO:0000256" key="1">
    <source>
        <dbReference type="ARBA" id="ARBA00004141"/>
    </source>
</evidence>
<feature type="transmembrane region" description="Helical" evidence="7">
    <location>
        <begin position="486"/>
        <end position="509"/>
    </location>
</feature>
<dbReference type="PANTHER" id="PTHR23302:SF24">
    <property type="entry name" value="TMC DOMAIN-CONTAINING PROTEIN"/>
    <property type="match status" value="1"/>
</dbReference>
<feature type="compositionally biased region" description="Low complexity" evidence="6">
    <location>
        <begin position="72"/>
        <end position="90"/>
    </location>
</feature>
<feature type="transmembrane region" description="Helical" evidence="7">
    <location>
        <begin position="242"/>
        <end position="264"/>
    </location>
</feature>
<evidence type="ECO:0000256" key="2">
    <source>
        <dbReference type="ARBA" id="ARBA00006510"/>
    </source>
</evidence>
<keyword evidence="10" id="KW-1185">Reference proteome</keyword>
<evidence type="ECO:0000256" key="6">
    <source>
        <dbReference type="SAM" id="MobiDB-lite"/>
    </source>
</evidence>
<comment type="caution">
    <text evidence="9">The sequence shown here is derived from an EMBL/GenBank/DDBJ whole genome shotgun (WGS) entry which is preliminary data.</text>
</comment>
<dbReference type="Proteomes" id="UP000886520">
    <property type="component" value="Chromosome 20"/>
</dbReference>
<feature type="compositionally biased region" description="Basic and acidic residues" evidence="6">
    <location>
        <begin position="101"/>
        <end position="112"/>
    </location>
</feature>
<proteinExistence type="inferred from homology"/>
<dbReference type="OrthoDB" id="1936208at2759"/>
<organism evidence="9 10">
    <name type="scientific">Adiantum capillus-veneris</name>
    <name type="common">Maidenhair fern</name>
    <dbReference type="NCBI Taxonomy" id="13818"/>
    <lineage>
        <taxon>Eukaryota</taxon>
        <taxon>Viridiplantae</taxon>
        <taxon>Streptophyta</taxon>
        <taxon>Embryophyta</taxon>
        <taxon>Tracheophyta</taxon>
        <taxon>Polypodiopsida</taxon>
        <taxon>Polypodiidae</taxon>
        <taxon>Polypodiales</taxon>
        <taxon>Pteridineae</taxon>
        <taxon>Pteridaceae</taxon>
        <taxon>Vittarioideae</taxon>
        <taxon>Adiantum</taxon>
    </lineage>
</organism>
<feature type="transmembrane region" description="Helical" evidence="7">
    <location>
        <begin position="440"/>
        <end position="465"/>
    </location>
</feature>
<name>A0A9D4Z8R2_ADICA</name>
<comment type="similarity">
    <text evidence="2">Belongs to the TMC family.</text>
</comment>
<dbReference type="InterPro" id="IPR012496">
    <property type="entry name" value="TMC_dom"/>
</dbReference>
<evidence type="ECO:0000313" key="10">
    <source>
        <dbReference type="Proteomes" id="UP000886520"/>
    </source>
</evidence>
<dbReference type="Pfam" id="PF07810">
    <property type="entry name" value="TMC"/>
    <property type="match status" value="1"/>
</dbReference>
<evidence type="ECO:0000313" key="9">
    <source>
        <dbReference type="EMBL" id="KAI5063821.1"/>
    </source>
</evidence>
<feature type="transmembrane region" description="Helical" evidence="7">
    <location>
        <begin position="394"/>
        <end position="420"/>
    </location>
</feature>
<keyword evidence="3 7" id="KW-0812">Transmembrane</keyword>
<evidence type="ECO:0000256" key="5">
    <source>
        <dbReference type="ARBA" id="ARBA00023136"/>
    </source>
</evidence>
<comment type="subcellular location">
    <subcellularLocation>
        <location evidence="1">Membrane</location>
        <topology evidence="1">Multi-pass membrane protein</topology>
    </subcellularLocation>
</comment>
<keyword evidence="4 7" id="KW-1133">Transmembrane helix</keyword>
<feature type="region of interest" description="Disordered" evidence="6">
    <location>
        <begin position="31"/>
        <end position="112"/>
    </location>
</feature>
<evidence type="ECO:0000259" key="8">
    <source>
        <dbReference type="Pfam" id="PF07810"/>
    </source>
</evidence>
<feature type="domain" description="TMC" evidence="8">
    <location>
        <begin position="385"/>
        <end position="484"/>
    </location>
</feature>
<dbReference type="InterPro" id="IPR038900">
    <property type="entry name" value="TMC"/>
</dbReference>
<protein>
    <recommendedName>
        <fullName evidence="8">TMC domain-containing protein</fullName>
    </recommendedName>
</protein>
<evidence type="ECO:0000256" key="7">
    <source>
        <dbReference type="SAM" id="Phobius"/>
    </source>
</evidence>
<keyword evidence="5 7" id="KW-0472">Membrane</keyword>
<dbReference type="GO" id="GO:0005886">
    <property type="term" value="C:plasma membrane"/>
    <property type="evidence" value="ECO:0007669"/>
    <property type="project" value="InterPro"/>
</dbReference>
<reference evidence="9" key="1">
    <citation type="submission" date="2021-01" db="EMBL/GenBank/DDBJ databases">
        <title>Adiantum capillus-veneris genome.</title>
        <authorList>
            <person name="Fang Y."/>
            <person name="Liao Q."/>
        </authorList>
    </citation>
    <scope>NUCLEOTIDE SEQUENCE</scope>
    <source>
        <strain evidence="9">H3</strain>
        <tissue evidence="9">Leaf</tissue>
    </source>
</reference>
<evidence type="ECO:0000256" key="4">
    <source>
        <dbReference type="ARBA" id="ARBA00022989"/>
    </source>
</evidence>
<dbReference type="AlphaFoldDB" id="A0A9D4Z8R2"/>
<feature type="transmembrane region" description="Helical" evidence="7">
    <location>
        <begin position="308"/>
        <end position="333"/>
    </location>
</feature>
<sequence>MPGGHSSKHPTALDIAGSSISIIPVIQDDMYKRPMNQVPSPAKRPSQYRDQDDNDEPFSSSSYRGSGRRYRSSSTDMSVLDPPSLSVPPLYRAATRSSNSADHRGSKMESVYRAETELSATVPSSLPARSSLSYNEHDGFLDERRAQAAAHYLSPNDQNMDAIYKRRVQVEYAVGRAKERIAQLGLKCPSQKHHGKGCMATIMRQFKVLKDSPFWGLWGEQLKEIEGNFGSAVMITFAFLRWVFLLNFCLSILWVGAIVVPFFLHPPSSYQWKGIKQYFKANGLEKTWILLGGYFYKSEQTGWYRVDYMYPCAIATMYLISLVAILATLYVILQSGYLSAQGLFIDACTENSKCPRDGFLCCNSPSDGEWSTCLTQPIGYCASKCMENEVGEQILKLIITSTVINSTLDIGVGAIFAFLLNKQQELSIPDFAIDIVYLQVLVWTGSHFSPLASTIGVLCYLLTFYSKKITLKSCTSTQKLYSASRTSVLTYGVLLVALVLCVVPEAVFVTTPSSGVCGPIKVNQSMYNVVALYIGKAGNPMGVVLEWLGSPVILCGVIILLVFVVVLLKAKLVQSYQYLEMRTKEQTLDSVGATF</sequence>
<gene>
    <name evidence="9" type="ORF">GOP47_0020491</name>
</gene>
<dbReference type="PANTHER" id="PTHR23302">
    <property type="entry name" value="TRANSMEMBRANE CHANNEL-RELATED"/>
    <property type="match status" value="1"/>
</dbReference>
<dbReference type="EMBL" id="JABFUD020000020">
    <property type="protein sequence ID" value="KAI5063821.1"/>
    <property type="molecule type" value="Genomic_DNA"/>
</dbReference>
<feature type="transmembrane region" description="Helical" evidence="7">
    <location>
        <begin position="547"/>
        <end position="568"/>
    </location>
</feature>
<evidence type="ECO:0000256" key="3">
    <source>
        <dbReference type="ARBA" id="ARBA00022692"/>
    </source>
</evidence>
<accession>A0A9D4Z8R2</accession>